<dbReference type="RefSeq" id="WP_157082096.1">
    <property type="nucleotide sequence ID" value="NZ_BCNT01000016.1"/>
</dbReference>
<keyword evidence="1" id="KW-0472">Membrane</keyword>
<organism evidence="2 3">
    <name type="scientific">Comamonas terrae</name>
    <dbReference type="NCBI Taxonomy" id="673548"/>
    <lineage>
        <taxon>Bacteria</taxon>
        <taxon>Pseudomonadati</taxon>
        <taxon>Pseudomonadota</taxon>
        <taxon>Betaproteobacteria</taxon>
        <taxon>Burkholderiales</taxon>
        <taxon>Comamonadaceae</taxon>
        <taxon>Comamonas</taxon>
    </lineage>
</organism>
<keyword evidence="1" id="KW-0812">Transmembrane</keyword>
<keyword evidence="1" id="KW-1133">Transmembrane helix</keyword>
<name>A0ABW5UPA8_9BURK</name>
<keyword evidence="3" id="KW-1185">Reference proteome</keyword>
<protein>
    <recommendedName>
        <fullName evidence="4">DUF4760 domain-containing protein</fullName>
    </recommendedName>
</protein>
<reference evidence="3" key="1">
    <citation type="journal article" date="2019" name="Int. J. Syst. Evol. Microbiol.">
        <title>The Global Catalogue of Microorganisms (GCM) 10K type strain sequencing project: providing services to taxonomists for standard genome sequencing and annotation.</title>
        <authorList>
            <consortium name="The Broad Institute Genomics Platform"/>
            <consortium name="The Broad Institute Genome Sequencing Center for Infectious Disease"/>
            <person name="Wu L."/>
            <person name="Ma J."/>
        </authorList>
    </citation>
    <scope>NUCLEOTIDE SEQUENCE [LARGE SCALE GENOMIC DNA]</scope>
    <source>
        <strain evidence="3">TISTR 1906</strain>
    </source>
</reference>
<accession>A0ABW5UPA8</accession>
<proteinExistence type="predicted"/>
<evidence type="ECO:0000313" key="3">
    <source>
        <dbReference type="Proteomes" id="UP001597463"/>
    </source>
</evidence>
<comment type="caution">
    <text evidence="2">The sequence shown here is derived from an EMBL/GenBank/DDBJ whole genome shotgun (WGS) entry which is preliminary data.</text>
</comment>
<gene>
    <name evidence="2" type="ORF">ACFSW6_09140</name>
</gene>
<evidence type="ECO:0008006" key="4">
    <source>
        <dbReference type="Google" id="ProtNLM"/>
    </source>
</evidence>
<feature type="transmembrane region" description="Helical" evidence="1">
    <location>
        <begin position="29"/>
        <end position="51"/>
    </location>
</feature>
<dbReference type="Proteomes" id="UP001597463">
    <property type="component" value="Unassembled WGS sequence"/>
</dbReference>
<evidence type="ECO:0000256" key="1">
    <source>
        <dbReference type="SAM" id="Phobius"/>
    </source>
</evidence>
<evidence type="ECO:0000313" key="2">
    <source>
        <dbReference type="EMBL" id="MFD2754252.1"/>
    </source>
</evidence>
<dbReference type="EMBL" id="JBHUMV010000003">
    <property type="protein sequence ID" value="MFD2754252.1"/>
    <property type="molecule type" value="Genomic_DNA"/>
</dbReference>
<sequence>MSKDSIFCSKFMPSWGWVDDCLTMAEWSASWQIIGIVVSVFVAGITAYKIVRDVRQIRESRVNEEILNKSKYLLDLNRRIYDDKDLACVIEKLDHDDEILGNYEFSDKSRKLLAFFEEIQYLIDENLIKEKSAHHFFGYYAKKCYDSEIFWKCIEKDHDNWGLYLKFVESMKKADKK</sequence>